<protein>
    <submittedName>
        <fullName evidence="1">Uncharacterized protein</fullName>
    </submittedName>
</protein>
<accession>Q6MAP0</accession>
<dbReference type="HOGENOM" id="CLU_314458_0_0_0"/>
<reference evidence="1 2" key="1">
    <citation type="journal article" date="2004" name="Science">
        <title>Illuminating the evolutionary history of chlamydiae.</title>
        <authorList>
            <person name="Horn M."/>
            <person name="Collingro A."/>
            <person name="Schmitz-Esser S."/>
            <person name="Beier C.L."/>
            <person name="Purkhold U."/>
            <person name="Fartmann B."/>
            <person name="Brandt P."/>
            <person name="Nyakatura G.J."/>
            <person name="Droege M."/>
            <person name="Frishman D."/>
            <person name="Rattei T."/>
            <person name="Mewes H."/>
            <person name="Wagner M."/>
        </authorList>
    </citation>
    <scope>NUCLEOTIDE SEQUENCE [LARGE SCALE GENOMIC DNA]</scope>
    <source>
        <strain evidence="1 2">UWE25</strain>
    </source>
</reference>
<dbReference type="Proteomes" id="UP000000529">
    <property type="component" value="Chromosome"/>
</dbReference>
<evidence type="ECO:0000313" key="1">
    <source>
        <dbReference type="EMBL" id="CAF24359.1"/>
    </source>
</evidence>
<dbReference type="eggNOG" id="ENOG5034AG7">
    <property type="taxonomic scope" value="Bacteria"/>
</dbReference>
<proteinExistence type="predicted"/>
<organism evidence="1 2">
    <name type="scientific">Protochlamydia amoebophila (strain UWE25)</name>
    <dbReference type="NCBI Taxonomy" id="264201"/>
    <lineage>
        <taxon>Bacteria</taxon>
        <taxon>Pseudomonadati</taxon>
        <taxon>Chlamydiota</taxon>
        <taxon>Chlamydiia</taxon>
        <taxon>Parachlamydiales</taxon>
        <taxon>Parachlamydiaceae</taxon>
        <taxon>Candidatus Protochlamydia</taxon>
    </lineage>
</organism>
<name>Q6MAP0_PARUW</name>
<dbReference type="EMBL" id="BX908798">
    <property type="protein sequence ID" value="CAF24359.1"/>
    <property type="molecule type" value="Genomic_DNA"/>
</dbReference>
<dbReference type="RefSeq" id="WP_011176181.1">
    <property type="nucleotide sequence ID" value="NC_005861.2"/>
</dbReference>
<dbReference type="AlphaFoldDB" id="Q6MAP0"/>
<dbReference type="KEGG" id="pcu:PC_RS07825"/>
<sequence length="930" mass="110419">MSAVQAFPFHLFSYISPFYYQNYVVNSNQQTFVFHRKFIPIIQKFLEFGTYNDIHRTGIGLSHSVSLQTDLNNVLQFYALGHLPQSILEDLKTRQKKQIRQLEEISQHYALNLLSSILSVSQIDPNLESENSLAFFDQLELCALRNNPEKFIKLLSEKSLDLQHESLLDQIYQMLKFFDKDAFVKVVTAFKKELFVCDYQRALSIYLEANPDQLDELIYAVQESEFKIELISLIDDLVVRLMFFEQFPLKLSSKLVQQKLIKPLFEEETYEKIYPYAHQYQSAILESFAARVSPSPKLFLKKHLESIFQDFASQPTPFHLDHCTERIIQAFQKELKKENTQEFTVYAVQQVTQLSMEFFIDLYSKTFLPITIRQRRLFHPVFMQDLEKIKDFIFPIKSILEKVFEKDLLELKLPEAQKFLLDEQYIEKKVISIACRLFQKQFSLKEEFLLQYISKKLQPFFFKPFDLIFLQPDFFLDDLKKSLKCADLNPSLSKSDQVFLICAYIRKRREINDYRKYSISFLELEFEISQLMPTLKPSKIFKLKNLYRKQNSSRSFVEKIFKKNQTKILNVIDEKHLIDELVRLSFDHFSFNLDILNESFFSDIERILNIKFRKGWTQELAFHAMMLVRTYILNFYRLKIVNYLSKYCLLSEQEQYCLYPGFFSDYEFMEYIQSQVYLLQKKILKSPQISNLLKNYEKQFLNTSTMSWLIEASDKNFQQKFCKEHFFLEQISNYFTKSFASDLTWVRLNSHQALAEDLPTNKEFLRARSLQIPLTNDLNEQPLTHSSRKFTTLTDSSTFLISLEEKMIESSSENVLAGEDLLFILRMWIRKTVEDKNANLDKPINPYNTSKEAVDMQIIEEIQKDLEKIFKPMLSKYYSRLPNKYRYVYGGALLKREIIIQANHAKKRKELLGLLKRNEFPLLNNTQSSN</sequence>
<keyword evidence="2" id="KW-1185">Reference proteome</keyword>
<evidence type="ECO:0000313" key="2">
    <source>
        <dbReference type="Proteomes" id="UP000000529"/>
    </source>
</evidence>
<gene>
    <name evidence="1" type="ORF">PC_RS07825</name>
</gene>
<dbReference type="OrthoDB" id="10020993at2"/>